<keyword evidence="9" id="KW-0732">Signal</keyword>
<evidence type="ECO:0000313" key="11">
    <source>
        <dbReference type="EMBL" id="MFK2930296.1"/>
    </source>
</evidence>
<protein>
    <submittedName>
        <fullName evidence="11">Peptidyl-dipeptidase Dcp</fullName>
        <ecNumber evidence="11">3.4.15.5</ecNumber>
    </submittedName>
</protein>
<evidence type="ECO:0000313" key="12">
    <source>
        <dbReference type="Proteomes" id="UP001620397"/>
    </source>
</evidence>
<evidence type="ECO:0000256" key="2">
    <source>
        <dbReference type="ARBA" id="ARBA00022670"/>
    </source>
</evidence>
<evidence type="ECO:0000256" key="9">
    <source>
        <dbReference type="SAM" id="SignalP"/>
    </source>
</evidence>
<sequence length="739" mass="82330">MFRLRMIVVATSIALAACSQGSNEAGKSAPAPASTAPAKPGSAAAPVADANAANPFFAASTLPFQAPPFDKIKDGDYQPAIEKGMQEQLAEWQKIADNPEAPSFENTYVALEKSGALLSRVMAVFNGVTAANTNDALQKVQEEEAPKQAAHDDAKYLDGKLFARIQKVYDERATLKLDPESLRLVEVTYRNFVQHGAKLSDADKTKLKALNQQESTLEAQFNNKLLAAAKDGALVIDDKAKLDGLSDEDIAAAAQAAKDRKLDGKWVITLQNTTQQPALQSLKDRATRKALYEASWNRAERGNADDTRDIIEQLAQIRAQEAKLLGFPNYAAWTLQDQMAKTPEAVMGFMGKLAPAAVARAKQEAADIQAQIDKDQKALNQPTFKLEPWDWQYYAEQVRKAKYDLDESQIKPYFELDNVLQNGVFYAANQLYGLTFKERHDIPVYNPDVRVFEVFDKDGKSLALFYCDYFKRDNKNGGAWMDNFVQQSKLLGTKPVIYNVANFTKPAAGQPALLSFDDVVTMFHEFGHGLHGLFADGQYPSLSGTQTARDFVEFPSQFNEHWATNAKVFANYAKNYKTGEPMPQALVDKMKKAGTFNKGYDMTELVAAAMLDMNWHMLGADASKQDADTFEAAALKKDGVDLSYVPPRYRSSYFLHIWSNGYSAGYYAYLWTQMLADDAFEWFKGHGELTRENGDRFRGMVLSRGNSEELARMYKDWRGQDPSIEPMLIDRGLKDAPKK</sequence>
<organism evidence="11 12">
    <name type="scientific">Dyella agri</name>
    <dbReference type="NCBI Taxonomy" id="1926869"/>
    <lineage>
        <taxon>Bacteria</taxon>
        <taxon>Pseudomonadati</taxon>
        <taxon>Pseudomonadota</taxon>
        <taxon>Gammaproteobacteria</taxon>
        <taxon>Lysobacterales</taxon>
        <taxon>Rhodanobacteraceae</taxon>
        <taxon>Dyella</taxon>
    </lineage>
</organism>
<keyword evidence="5 7" id="KW-0862">Zinc</keyword>
<keyword evidence="11" id="KW-0121">Carboxypeptidase</keyword>
<dbReference type="PANTHER" id="PTHR43660">
    <property type="entry name" value="DIPEPTIDYL CARBOXYPEPTIDASE"/>
    <property type="match status" value="1"/>
</dbReference>
<evidence type="ECO:0000256" key="1">
    <source>
        <dbReference type="ARBA" id="ARBA00006040"/>
    </source>
</evidence>
<dbReference type="PROSITE" id="PS51257">
    <property type="entry name" value="PROKAR_LIPOPROTEIN"/>
    <property type="match status" value="1"/>
</dbReference>
<dbReference type="InterPro" id="IPR034005">
    <property type="entry name" value="M3A_DCP"/>
</dbReference>
<dbReference type="SUPFAM" id="SSF55486">
    <property type="entry name" value="Metalloproteases ('zincins'), catalytic domain"/>
    <property type="match status" value="1"/>
</dbReference>
<evidence type="ECO:0000256" key="8">
    <source>
        <dbReference type="SAM" id="MobiDB-lite"/>
    </source>
</evidence>
<feature type="domain" description="Peptidase M3A/M3B catalytic" evidence="10">
    <location>
        <begin position="279"/>
        <end position="730"/>
    </location>
</feature>
<keyword evidence="3 7" id="KW-0479">Metal-binding</keyword>
<dbReference type="Gene3D" id="1.10.1370.10">
    <property type="entry name" value="Neurolysin, domain 3"/>
    <property type="match status" value="1"/>
</dbReference>
<evidence type="ECO:0000256" key="7">
    <source>
        <dbReference type="RuleBase" id="RU003435"/>
    </source>
</evidence>
<evidence type="ECO:0000256" key="3">
    <source>
        <dbReference type="ARBA" id="ARBA00022723"/>
    </source>
</evidence>
<dbReference type="GO" id="GO:0004180">
    <property type="term" value="F:carboxypeptidase activity"/>
    <property type="evidence" value="ECO:0007669"/>
    <property type="project" value="UniProtKB-KW"/>
</dbReference>
<feature type="region of interest" description="Disordered" evidence="8">
    <location>
        <begin position="24"/>
        <end position="45"/>
    </location>
</feature>
<evidence type="ECO:0000256" key="4">
    <source>
        <dbReference type="ARBA" id="ARBA00022801"/>
    </source>
</evidence>
<proteinExistence type="inferred from homology"/>
<dbReference type="CDD" id="cd06456">
    <property type="entry name" value="M3A_DCP"/>
    <property type="match status" value="1"/>
</dbReference>
<dbReference type="RefSeq" id="WP_404537029.1">
    <property type="nucleotide sequence ID" value="NZ_JADIKL010000002.1"/>
</dbReference>
<accession>A0ABW8KDT7</accession>
<keyword evidence="12" id="KW-1185">Reference proteome</keyword>
<dbReference type="NCBIfam" id="NF007624">
    <property type="entry name" value="PRK10280.1"/>
    <property type="match status" value="1"/>
</dbReference>
<dbReference type="EMBL" id="JADIKL010000002">
    <property type="protein sequence ID" value="MFK2930296.1"/>
    <property type="molecule type" value="Genomic_DNA"/>
</dbReference>
<dbReference type="GO" id="GO:0008241">
    <property type="term" value="F:peptidyl-dipeptidase activity"/>
    <property type="evidence" value="ECO:0007669"/>
    <property type="project" value="UniProtKB-EC"/>
</dbReference>
<dbReference type="InterPro" id="IPR001567">
    <property type="entry name" value="Pept_M3A_M3B_dom"/>
</dbReference>
<dbReference type="InterPro" id="IPR045090">
    <property type="entry name" value="Pept_M3A_M3B"/>
</dbReference>
<dbReference type="Pfam" id="PF01432">
    <property type="entry name" value="Peptidase_M3"/>
    <property type="match status" value="1"/>
</dbReference>
<feature type="compositionally biased region" description="Low complexity" evidence="8">
    <location>
        <begin position="25"/>
        <end position="45"/>
    </location>
</feature>
<evidence type="ECO:0000256" key="5">
    <source>
        <dbReference type="ARBA" id="ARBA00022833"/>
    </source>
</evidence>
<dbReference type="InterPro" id="IPR024079">
    <property type="entry name" value="MetalloPept_cat_dom_sf"/>
</dbReference>
<keyword evidence="6 7" id="KW-0482">Metalloprotease</keyword>
<evidence type="ECO:0000259" key="10">
    <source>
        <dbReference type="Pfam" id="PF01432"/>
    </source>
</evidence>
<evidence type="ECO:0000256" key="6">
    <source>
        <dbReference type="ARBA" id="ARBA00023049"/>
    </source>
</evidence>
<dbReference type="InterPro" id="IPR024077">
    <property type="entry name" value="Neurolysin/TOP_dom2"/>
</dbReference>
<comment type="caution">
    <text evidence="11">The sequence shown here is derived from an EMBL/GenBank/DDBJ whole genome shotgun (WGS) entry which is preliminary data.</text>
</comment>
<keyword evidence="2 7" id="KW-0645">Protease</keyword>
<dbReference type="Proteomes" id="UP001620397">
    <property type="component" value="Unassembled WGS sequence"/>
</dbReference>
<reference evidence="11 12" key="1">
    <citation type="submission" date="2020-10" db="EMBL/GenBank/DDBJ databases">
        <title>Phylogeny of dyella-like bacteria.</title>
        <authorList>
            <person name="Fu J."/>
        </authorList>
    </citation>
    <scope>NUCLEOTIDE SEQUENCE [LARGE SCALE GENOMIC DNA]</scope>
    <source>
        <strain evidence="11 12">DKC-1</strain>
    </source>
</reference>
<feature type="chain" id="PRO_5046127678" evidence="9">
    <location>
        <begin position="17"/>
        <end position="739"/>
    </location>
</feature>
<name>A0ABW8KDT7_9GAMM</name>
<dbReference type="PANTHER" id="PTHR43660:SF1">
    <property type="entry name" value="DIPEPTIDYL CARBOXYPEPTIDASE"/>
    <property type="match status" value="1"/>
</dbReference>
<feature type="signal peptide" evidence="9">
    <location>
        <begin position="1"/>
        <end position="16"/>
    </location>
</feature>
<dbReference type="Gene3D" id="3.40.390.10">
    <property type="entry name" value="Collagenase (Catalytic Domain)"/>
    <property type="match status" value="1"/>
</dbReference>
<comment type="cofactor">
    <cofactor evidence="7">
        <name>Zn(2+)</name>
        <dbReference type="ChEBI" id="CHEBI:29105"/>
    </cofactor>
    <text evidence="7">Binds 1 zinc ion.</text>
</comment>
<comment type="similarity">
    <text evidence="1 7">Belongs to the peptidase M3 family.</text>
</comment>
<keyword evidence="4 7" id="KW-0378">Hydrolase</keyword>
<dbReference type="EC" id="3.4.15.5" evidence="11"/>
<gene>
    <name evidence="11" type="primary">dcp</name>
    <name evidence="11" type="ORF">ISP14_05760</name>
</gene>